<comment type="caution">
    <text evidence="3">The sequence shown here is derived from an EMBL/GenBank/DDBJ whole genome shotgun (WGS) entry which is preliminary data.</text>
</comment>
<organism evidence="3 4">
    <name type="scientific">Aphidius gifuensis</name>
    <name type="common">Parasitoid wasp</name>
    <dbReference type="NCBI Taxonomy" id="684658"/>
    <lineage>
        <taxon>Eukaryota</taxon>
        <taxon>Metazoa</taxon>
        <taxon>Ecdysozoa</taxon>
        <taxon>Arthropoda</taxon>
        <taxon>Hexapoda</taxon>
        <taxon>Insecta</taxon>
        <taxon>Pterygota</taxon>
        <taxon>Neoptera</taxon>
        <taxon>Endopterygota</taxon>
        <taxon>Hymenoptera</taxon>
        <taxon>Apocrita</taxon>
        <taxon>Ichneumonoidea</taxon>
        <taxon>Braconidae</taxon>
        <taxon>Aphidiinae</taxon>
        <taxon>Aphidius</taxon>
    </lineage>
</organism>
<name>A0A835CQQ1_APHGI</name>
<evidence type="ECO:0000313" key="4">
    <source>
        <dbReference type="Proteomes" id="UP000639338"/>
    </source>
</evidence>
<evidence type="ECO:0000313" key="3">
    <source>
        <dbReference type="EMBL" id="KAF7989390.1"/>
    </source>
</evidence>
<evidence type="ECO:0000256" key="1">
    <source>
        <dbReference type="ARBA" id="ARBA00008999"/>
    </source>
</evidence>
<dbReference type="GO" id="GO:0009982">
    <property type="term" value="F:pseudouridine synthase activity"/>
    <property type="evidence" value="ECO:0007669"/>
    <property type="project" value="InterPro"/>
</dbReference>
<dbReference type="InterPro" id="IPR002501">
    <property type="entry name" value="PsdUridine_synth_N"/>
</dbReference>
<dbReference type="PANTHER" id="PTHR13195:SF0">
    <property type="entry name" value="PSEUDOURIDYLATE SYNTHASE TRUB2, MITOCHONDRIAL"/>
    <property type="match status" value="1"/>
</dbReference>
<dbReference type="GO" id="GO:0006396">
    <property type="term" value="P:RNA processing"/>
    <property type="evidence" value="ECO:0007669"/>
    <property type="project" value="InterPro"/>
</dbReference>
<feature type="domain" description="Pseudouridine synthase II N-terminal" evidence="2">
    <location>
        <begin position="113"/>
        <end position="239"/>
    </location>
</feature>
<dbReference type="Proteomes" id="UP000639338">
    <property type="component" value="Unassembled WGS sequence"/>
</dbReference>
<keyword evidence="4" id="KW-1185">Reference proteome</keyword>
<dbReference type="OrthoDB" id="9995526at2759"/>
<gene>
    <name evidence="3" type="ORF">HCN44_008064</name>
</gene>
<reference evidence="3 4" key="1">
    <citation type="submission" date="2020-08" db="EMBL/GenBank/DDBJ databases">
        <title>Aphidius gifuensis genome sequencing and assembly.</title>
        <authorList>
            <person name="Du Z."/>
        </authorList>
    </citation>
    <scope>NUCLEOTIDE SEQUENCE [LARGE SCALE GENOMIC DNA]</scope>
    <source>
        <strain evidence="3">YNYX2018</strain>
        <tissue evidence="3">Adults</tissue>
    </source>
</reference>
<dbReference type="InterPro" id="IPR039048">
    <property type="entry name" value="Trub2"/>
</dbReference>
<dbReference type="PANTHER" id="PTHR13195">
    <property type="entry name" value="PSEUDOURIDINE SYNTHASE-RELATED"/>
    <property type="match status" value="1"/>
</dbReference>
<protein>
    <recommendedName>
        <fullName evidence="2">Pseudouridine synthase II N-terminal domain-containing protein</fullName>
    </recommendedName>
</protein>
<proteinExistence type="inferred from homology"/>
<sequence length="334" mass="38400">MSTVIKLSNYIIKKTSNAEEVFKGLNGVFCVYKPAGESRIKTKQKILRNICRDMTELEVRPPENFVRIEGETDSKLTVNVEQSYADHPLVVGPRYQPEDFRIKEAHDMSTDMSGILLLGLNKGCGLIKKIKESKPMRFFKVHGILGQATDNYFIDGKILEKSSYQHVKRHHLDMISASMQSSHQRKMFEVSGVHIQSQTAYELAVQGPIRPDDDRIPMVYSIKCIDFNPPEFTLEIVCINEDDLFIKSIIHALGIEARTTATCTKLQCFQYGVFNLNAALIKRDWTLPYISDCILRSRRTLARHRHIFKQDDPILRDYFNQEPKNSNESLNNQK</sequence>
<dbReference type="Gene3D" id="3.30.2350.10">
    <property type="entry name" value="Pseudouridine synthase"/>
    <property type="match status" value="1"/>
</dbReference>
<dbReference type="GO" id="GO:0001522">
    <property type="term" value="P:pseudouridine synthesis"/>
    <property type="evidence" value="ECO:0007669"/>
    <property type="project" value="InterPro"/>
</dbReference>
<evidence type="ECO:0000259" key="2">
    <source>
        <dbReference type="Pfam" id="PF01509"/>
    </source>
</evidence>
<dbReference type="AlphaFoldDB" id="A0A835CQQ1"/>
<dbReference type="GO" id="GO:0003723">
    <property type="term" value="F:RNA binding"/>
    <property type="evidence" value="ECO:0007669"/>
    <property type="project" value="InterPro"/>
</dbReference>
<comment type="similarity">
    <text evidence="1">Belongs to the pseudouridine synthase TruB family.</text>
</comment>
<dbReference type="EMBL" id="JACMRX010000005">
    <property type="protein sequence ID" value="KAF7989390.1"/>
    <property type="molecule type" value="Genomic_DNA"/>
</dbReference>
<dbReference type="Pfam" id="PF01509">
    <property type="entry name" value="TruB_N"/>
    <property type="match status" value="1"/>
</dbReference>
<accession>A0A835CQQ1</accession>
<dbReference type="SUPFAM" id="SSF55120">
    <property type="entry name" value="Pseudouridine synthase"/>
    <property type="match status" value="1"/>
</dbReference>
<dbReference type="InterPro" id="IPR020103">
    <property type="entry name" value="PsdUridine_synth_cat_dom_sf"/>
</dbReference>